<accession>A0A2T0H1Z8</accession>
<evidence type="ECO:0000313" key="2">
    <source>
        <dbReference type="EMBL" id="PRW65357.1"/>
    </source>
</evidence>
<organism evidence="2 3">
    <name type="scientific">Actinopolyspora mortivallis</name>
    <dbReference type="NCBI Taxonomy" id="33906"/>
    <lineage>
        <taxon>Bacteria</taxon>
        <taxon>Bacillati</taxon>
        <taxon>Actinomycetota</taxon>
        <taxon>Actinomycetes</taxon>
        <taxon>Actinopolysporales</taxon>
        <taxon>Actinopolysporaceae</taxon>
        <taxon>Actinopolyspora</taxon>
    </lineage>
</organism>
<dbReference type="InParanoid" id="A0A2T0H1Z8"/>
<sequence length="185" mass="19787">MLGVLTILAVAVATTVAVLTPSPTEAPSDGTRAPVITAAPGTVQEEIVTAARTELGTEEVGRNCHAYSEQCVPWCALFAMSTWERAGVDVETEEFAFTGDVYTTGRSRGTAYDSARLEQARPGDVLLFGTGPRTPASSRHIGVVEKIRGDSVTLIEGNTGDNPDRVLRRTHRLDANTFYGGVHPW</sequence>
<dbReference type="STRING" id="1050202.GCA_000384035_01330"/>
<protein>
    <submittedName>
        <fullName evidence="2">CHAP domain-containing protein</fullName>
    </submittedName>
</protein>
<dbReference type="Pfam" id="PF05257">
    <property type="entry name" value="CHAP"/>
    <property type="match status" value="1"/>
</dbReference>
<dbReference type="EMBL" id="PVSR01000001">
    <property type="protein sequence ID" value="PRW65357.1"/>
    <property type="molecule type" value="Genomic_DNA"/>
</dbReference>
<dbReference type="InterPro" id="IPR007921">
    <property type="entry name" value="CHAP_dom"/>
</dbReference>
<reference evidence="2 3" key="1">
    <citation type="submission" date="2018-03" db="EMBL/GenBank/DDBJ databases">
        <title>Actinopolyspora mortivallis from Sahara, screening for active biomolecules.</title>
        <authorList>
            <person name="Selama O."/>
            <person name="Wellington E.M.H."/>
            <person name="Hacene H."/>
        </authorList>
    </citation>
    <scope>NUCLEOTIDE SEQUENCE [LARGE SCALE GENOMIC DNA]</scope>
    <source>
        <strain evidence="2 3">M5A</strain>
    </source>
</reference>
<name>A0A2T0H1Z8_ACTMO</name>
<feature type="domain" description="Peptidase C51" evidence="1">
    <location>
        <begin position="71"/>
        <end position="158"/>
    </location>
</feature>
<evidence type="ECO:0000313" key="3">
    <source>
        <dbReference type="Proteomes" id="UP000239352"/>
    </source>
</evidence>
<comment type="caution">
    <text evidence="2">The sequence shown here is derived from an EMBL/GenBank/DDBJ whole genome shotgun (WGS) entry which is preliminary data.</text>
</comment>
<dbReference type="Proteomes" id="UP000239352">
    <property type="component" value="Unassembled WGS sequence"/>
</dbReference>
<dbReference type="AlphaFoldDB" id="A0A2T0H1Z8"/>
<dbReference type="SUPFAM" id="SSF54001">
    <property type="entry name" value="Cysteine proteinases"/>
    <property type="match status" value="1"/>
</dbReference>
<gene>
    <name evidence="2" type="ORF">CEP50_02310</name>
</gene>
<dbReference type="Gene3D" id="3.90.1720.10">
    <property type="entry name" value="endopeptidase domain like (from Nostoc punctiforme)"/>
    <property type="match status" value="1"/>
</dbReference>
<proteinExistence type="predicted"/>
<dbReference type="InterPro" id="IPR038765">
    <property type="entry name" value="Papain-like_cys_pep_sf"/>
</dbReference>
<keyword evidence="3" id="KW-1185">Reference proteome</keyword>
<evidence type="ECO:0000259" key="1">
    <source>
        <dbReference type="Pfam" id="PF05257"/>
    </source>
</evidence>